<dbReference type="RefSeq" id="WP_151571789.1">
    <property type="nucleotide sequence ID" value="NZ_WBOT01000001.1"/>
</dbReference>
<evidence type="ECO:0000313" key="1">
    <source>
        <dbReference type="EMBL" id="KAB2335105.1"/>
    </source>
</evidence>
<dbReference type="OrthoDB" id="2112405at2"/>
<gene>
    <name evidence="1" type="ORF">F7732_00585</name>
</gene>
<reference evidence="1 2" key="1">
    <citation type="journal article" date="2014" name="Arch. Microbiol.">
        <title>Bacillus mesophilum sp. nov., strain IITR-54T, a novel 4-chlorobiphenyl dechlorinating bacterium.</title>
        <authorList>
            <person name="Manickam N."/>
            <person name="Singh N.K."/>
            <person name="Bajaj A."/>
            <person name="Kumar R.M."/>
            <person name="Kaur G."/>
            <person name="Kaur N."/>
            <person name="Bala M."/>
            <person name="Kumar A."/>
            <person name="Mayilraj S."/>
        </authorList>
    </citation>
    <scope>NUCLEOTIDE SEQUENCE [LARGE SCALE GENOMIC DNA]</scope>
    <source>
        <strain evidence="1 2">IITR-54</strain>
    </source>
</reference>
<evidence type="ECO:0008006" key="3">
    <source>
        <dbReference type="Google" id="ProtNLM"/>
    </source>
</evidence>
<organism evidence="1 2">
    <name type="scientific">Bacillus mesophilum</name>
    <dbReference type="NCBI Taxonomy" id="1071718"/>
    <lineage>
        <taxon>Bacteria</taxon>
        <taxon>Bacillati</taxon>
        <taxon>Bacillota</taxon>
        <taxon>Bacilli</taxon>
        <taxon>Bacillales</taxon>
        <taxon>Bacillaceae</taxon>
        <taxon>Bacillus</taxon>
    </lineage>
</organism>
<protein>
    <recommendedName>
        <fullName evidence="3">WYL domain-containing protein</fullName>
    </recommendedName>
</protein>
<dbReference type="AlphaFoldDB" id="A0A7V7RPB6"/>
<comment type="caution">
    <text evidence="1">The sequence shown here is derived from an EMBL/GenBank/DDBJ whole genome shotgun (WGS) entry which is preliminary data.</text>
</comment>
<evidence type="ECO:0000313" key="2">
    <source>
        <dbReference type="Proteomes" id="UP000441354"/>
    </source>
</evidence>
<sequence length="72" mass="8435">MKGLLKRAAETGEELEMIYQDNKGNISQRKIKVLTVNEDSFRAYCFIRRQQRTFKLNNTLSIAPTRKMRRGA</sequence>
<dbReference type="Proteomes" id="UP000441354">
    <property type="component" value="Unassembled WGS sequence"/>
</dbReference>
<accession>A0A7V7RPB6</accession>
<proteinExistence type="predicted"/>
<name>A0A7V7RPB6_9BACI</name>
<dbReference type="EMBL" id="WBOT01000001">
    <property type="protein sequence ID" value="KAB2335105.1"/>
    <property type="molecule type" value="Genomic_DNA"/>
</dbReference>
<keyword evidence="2" id="KW-1185">Reference proteome</keyword>